<feature type="region of interest" description="Disordered" evidence="1">
    <location>
        <begin position="467"/>
        <end position="498"/>
    </location>
</feature>
<evidence type="ECO:0000313" key="3">
    <source>
        <dbReference type="Proteomes" id="UP000799324"/>
    </source>
</evidence>
<keyword evidence="3" id="KW-1185">Reference proteome</keyword>
<feature type="compositionally biased region" description="Basic and acidic residues" evidence="1">
    <location>
        <begin position="125"/>
        <end position="143"/>
    </location>
</feature>
<organism evidence="2 3">
    <name type="scientific">Lophiostoma macrostomum CBS 122681</name>
    <dbReference type="NCBI Taxonomy" id="1314788"/>
    <lineage>
        <taxon>Eukaryota</taxon>
        <taxon>Fungi</taxon>
        <taxon>Dikarya</taxon>
        <taxon>Ascomycota</taxon>
        <taxon>Pezizomycotina</taxon>
        <taxon>Dothideomycetes</taxon>
        <taxon>Pleosporomycetidae</taxon>
        <taxon>Pleosporales</taxon>
        <taxon>Lophiostomataceae</taxon>
        <taxon>Lophiostoma</taxon>
    </lineage>
</organism>
<sequence>MKRKFSFNLAPVVPSKSDVKATPEPTPARPQSHRRHQSGDSITIGIDPLNSPFISRQKIDVQTERELRRACALILQNFKPSDHGLDADPKLDFQGMNRRRDREHKSGSEPVKVRRPTGAPAEAAGPRDARRLRDKADDVKYHPDLPMQANTGRRREGHSEHREKEKDAERGRSVRSPPQEVPRTATMDSDDAKSLGTPLTSSTDAHLNNASTAPTSAALTSGRSSKRDSHYLDNPAVADAQAAEWMRQELEKRRQQLTSQSSDPEQKAPARPPSRARSIKEFFSPGSRSLSRSQSRDSLRTTDSHASSQEPKRSGSAHGWRSWSLQRKSSSRTTSRPGTSGGRLGSQEPEKKAELNLNRELPPLPSLDSWNQQGETKPKEKRKSQAAGAHIATMMRPQEQQQQDYAAAVRRHHRRSGSDTLALRYTNTSHSHTPLPPAKSPSMKRPAPRTDASMDFDEMMSRMDSTHDLNSHLALHSPGRSYHEPSIQSPKQSSDRTHLELPNFSRKISSENARPTRSQGFDHAYHNVVQIAPHPDMRHQESKSVLKKVFGGWMKKGSSNAKTLEVNWMKQLERNGVKEGVMVLDEAAVAPVVRY</sequence>
<feature type="compositionally biased region" description="Basic and acidic residues" evidence="1">
    <location>
        <begin position="294"/>
        <end position="303"/>
    </location>
</feature>
<feature type="compositionally biased region" description="Basic and acidic residues" evidence="1">
    <location>
        <begin position="80"/>
        <end position="91"/>
    </location>
</feature>
<feature type="compositionally biased region" description="Low complexity" evidence="1">
    <location>
        <begin position="210"/>
        <end position="221"/>
    </location>
</feature>
<dbReference type="OrthoDB" id="5430532at2759"/>
<dbReference type="Proteomes" id="UP000799324">
    <property type="component" value="Unassembled WGS sequence"/>
</dbReference>
<accession>A0A6A6SYG1</accession>
<feature type="compositionally biased region" description="Polar residues" evidence="1">
    <location>
        <begin position="197"/>
        <end position="209"/>
    </location>
</feature>
<feature type="compositionally biased region" description="Basic and acidic residues" evidence="1">
    <location>
        <begin position="153"/>
        <end position="172"/>
    </location>
</feature>
<protein>
    <submittedName>
        <fullName evidence="2">Uncharacterized protein</fullName>
    </submittedName>
</protein>
<dbReference type="EMBL" id="MU004395">
    <property type="protein sequence ID" value="KAF2652745.1"/>
    <property type="molecule type" value="Genomic_DNA"/>
</dbReference>
<evidence type="ECO:0000313" key="2">
    <source>
        <dbReference type="EMBL" id="KAF2652745.1"/>
    </source>
</evidence>
<evidence type="ECO:0000256" key="1">
    <source>
        <dbReference type="SAM" id="MobiDB-lite"/>
    </source>
</evidence>
<feature type="region of interest" description="Disordered" evidence="1">
    <location>
        <begin position="80"/>
        <end position="451"/>
    </location>
</feature>
<reference evidence="2" key="1">
    <citation type="journal article" date="2020" name="Stud. Mycol.">
        <title>101 Dothideomycetes genomes: a test case for predicting lifestyles and emergence of pathogens.</title>
        <authorList>
            <person name="Haridas S."/>
            <person name="Albert R."/>
            <person name="Binder M."/>
            <person name="Bloem J."/>
            <person name="Labutti K."/>
            <person name="Salamov A."/>
            <person name="Andreopoulos B."/>
            <person name="Baker S."/>
            <person name="Barry K."/>
            <person name="Bills G."/>
            <person name="Bluhm B."/>
            <person name="Cannon C."/>
            <person name="Castanera R."/>
            <person name="Culley D."/>
            <person name="Daum C."/>
            <person name="Ezra D."/>
            <person name="Gonzalez J."/>
            <person name="Henrissat B."/>
            <person name="Kuo A."/>
            <person name="Liang C."/>
            <person name="Lipzen A."/>
            <person name="Lutzoni F."/>
            <person name="Magnuson J."/>
            <person name="Mondo S."/>
            <person name="Nolan M."/>
            <person name="Ohm R."/>
            <person name="Pangilinan J."/>
            <person name="Park H.-J."/>
            <person name="Ramirez L."/>
            <person name="Alfaro M."/>
            <person name="Sun H."/>
            <person name="Tritt A."/>
            <person name="Yoshinaga Y."/>
            <person name="Zwiers L.-H."/>
            <person name="Turgeon B."/>
            <person name="Goodwin S."/>
            <person name="Spatafora J."/>
            <person name="Crous P."/>
            <person name="Grigoriev I."/>
        </authorList>
    </citation>
    <scope>NUCLEOTIDE SEQUENCE</scope>
    <source>
        <strain evidence="2">CBS 122681</strain>
    </source>
</reference>
<gene>
    <name evidence="2" type="ORF">K491DRAFT_34583</name>
</gene>
<feature type="region of interest" description="Disordered" evidence="1">
    <location>
        <begin position="1"/>
        <end position="49"/>
    </location>
</feature>
<name>A0A6A6SYG1_9PLEO</name>
<feature type="compositionally biased region" description="Basic and acidic residues" evidence="1">
    <location>
        <begin position="98"/>
        <end position="107"/>
    </location>
</feature>
<proteinExistence type="predicted"/>
<dbReference type="AlphaFoldDB" id="A0A6A6SYG1"/>